<comment type="caution">
    <text evidence="3">The sequence shown here is derived from an EMBL/GenBank/DDBJ whole genome shotgun (WGS) entry which is preliminary data.</text>
</comment>
<sequence length="321" mass="35935">MTPLKTGNPHSEEDNTERMKTAVQRRRSASTAISKALSKSRSQNRDVPDLSRNSRLIQAFGSHTSSFVMEECVHLTTGLHTQERHLLLFTDTLIIAKTKSSSSLKLKQRVRLCEMWLASCLEEVADRKLNSKASFVIGWPTTNCVVTLSSSEVMEKWLSALQWHIAKSKVDENPHKITTKMMMLGFGNSISSTNVQVCNNDTAEKVIQTTVQQLGIPGSPTDYHLWVISGKEEVLCPLIGHEHPFSIIMNSLRDAVDQSYLANSNIVSPDGTLYLDQLPKGHHAQFILRRKPTVHGHIRAGCLRSEARSQPKSAEELWQVL</sequence>
<dbReference type="InterPro" id="IPR047887">
    <property type="entry name" value="ARHGAP20_PH"/>
</dbReference>
<dbReference type="PANTHER" id="PTHR23179">
    <property type="entry name" value="T-CELL ACTIVATION RHO GTPASE ACTIVATING PROTEIN-RELATED"/>
    <property type="match status" value="1"/>
</dbReference>
<dbReference type="InterPro" id="IPR029071">
    <property type="entry name" value="Ubiquitin-like_domsf"/>
</dbReference>
<dbReference type="GO" id="GO:0007165">
    <property type="term" value="P:signal transduction"/>
    <property type="evidence" value="ECO:0007669"/>
    <property type="project" value="InterPro"/>
</dbReference>
<dbReference type="SUPFAM" id="SSF50729">
    <property type="entry name" value="PH domain-like"/>
    <property type="match status" value="1"/>
</dbReference>
<dbReference type="AlphaFoldDB" id="A0A9Q1DQ31"/>
<dbReference type="CDD" id="cd13319">
    <property type="entry name" value="PH_RARhoGAP"/>
    <property type="match status" value="1"/>
</dbReference>
<accession>A0A9Q1DQ31</accession>
<keyword evidence="4" id="KW-1185">Reference proteome</keyword>
<dbReference type="PROSITE" id="PS50200">
    <property type="entry name" value="RA"/>
    <property type="match status" value="1"/>
</dbReference>
<gene>
    <name evidence="3" type="ORF">COCON_G00082580</name>
</gene>
<dbReference type="Pfam" id="PF00788">
    <property type="entry name" value="RA"/>
    <property type="match status" value="1"/>
</dbReference>
<dbReference type="GO" id="GO:0005096">
    <property type="term" value="F:GTPase activator activity"/>
    <property type="evidence" value="ECO:0007669"/>
    <property type="project" value="TreeGrafter"/>
</dbReference>
<dbReference type="EMBL" id="JAFJMO010000005">
    <property type="protein sequence ID" value="KAJ8276506.1"/>
    <property type="molecule type" value="Genomic_DNA"/>
</dbReference>
<dbReference type="Proteomes" id="UP001152803">
    <property type="component" value="Unassembled WGS sequence"/>
</dbReference>
<organism evidence="3 4">
    <name type="scientific">Conger conger</name>
    <name type="common">Conger eel</name>
    <name type="synonym">Muraena conger</name>
    <dbReference type="NCBI Taxonomy" id="82655"/>
    <lineage>
        <taxon>Eukaryota</taxon>
        <taxon>Metazoa</taxon>
        <taxon>Chordata</taxon>
        <taxon>Craniata</taxon>
        <taxon>Vertebrata</taxon>
        <taxon>Euteleostomi</taxon>
        <taxon>Actinopterygii</taxon>
        <taxon>Neopterygii</taxon>
        <taxon>Teleostei</taxon>
        <taxon>Anguilliformes</taxon>
        <taxon>Congridae</taxon>
        <taxon>Conger</taxon>
    </lineage>
</organism>
<feature type="compositionally biased region" description="Polar residues" evidence="1">
    <location>
        <begin position="29"/>
        <end position="41"/>
    </location>
</feature>
<protein>
    <recommendedName>
        <fullName evidence="2">Ras-associating domain-containing protein</fullName>
    </recommendedName>
</protein>
<dbReference type="SMART" id="SM00233">
    <property type="entry name" value="PH"/>
    <property type="match status" value="1"/>
</dbReference>
<feature type="compositionally biased region" description="Basic and acidic residues" evidence="1">
    <location>
        <begin position="10"/>
        <end position="20"/>
    </location>
</feature>
<dbReference type="InterPro" id="IPR000159">
    <property type="entry name" value="RA_dom"/>
</dbReference>
<dbReference type="InterPro" id="IPR001849">
    <property type="entry name" value="PH_domain"/>
</dbReference>
<feature type="region of interest" description="Disordered" evidence="1">
    <location>
        <begin position="1"/>
        <end position="48"/>
    </location>
</feature>
<dbReference type="Gene3D" id="2.30.29.30">
    <property type="entry name" value="Pleckstrin-homology domain (PH domain)/Phosphotyrosine-binding domain (PTB)"/>
    <property type="match status" value="1"/>
</dbReference>
<evidence type="ECO:0000256" key="1">
    <source>
        <dbReference type="SAM" id="MobiDB-lite"/>
    </source>
</evidence>
<dbReference type="Pfam" id="PF22286">
    <property type="entry name" value="RHG20_PH"/>
    <property type="match status" value="1"/>
</dbReference>
<dbReference type="OrthoDB" id="9994905at2759"/>
<proteinExistence type="predicted"/>
<name>A0A9Q1DQ31_CONCO</name>
<dbReference type="PANTHER" id="PTHR23179:SF36">
    <property type="entry name" value="RHO-GAP DOMAIN-CONTAINING PROTEIN"/>
    <property type="match status" value="1"/>
</dbReference>
<dbReference type="SUPFAM" id="SSF54236">
    <property type="entry name" value="Ubiquitin-like"/>
    <property type="match status" value="1"/>
</dbReference>
<evidence type="ECO:0000313" key="3">
    <source>
        <dbReference type="EMBL" id="KAJ8276506.1"/>
    </source>
</evidence>
<dbReference type="FunFam" id="2.30.29.30:FF:000217">
    <property type="entry name" value="Rho GTPase activating protein 20"/>
    <property type="match status" value="1"/>
</dbReference>
<evidence type="ECO:0000259" key="2">
    <source>
        <dbReference type="PROSITE" id="PS50200"/>
    </source>
</evidence>
<evidence type="ECO:0000313" key="4">
    <source>
        <dbReference type="Proteomes" id="UP001152803"/>
    </source>
</evidence>
<feature type="domain" description="Ras-associating" evidence="2">
    <location>
        <begin position="186"/>
        <end position="293"/>
    </location>
</feature>
<feature type="non-terminal residue" evidence="3">
    <location>
        <position position="321"/>
    </location>
</feature>
<dbReference type="InterPro" id="IPR011993">
    <property type="entry name" value="PH-like_dom_sf"/>
</dbReference>
<reference evidence="3" key="1">
    <citation type="journal article" date="2023" name="Science">
        <title>Genome structures resolve the early diversification of teleost fishes.</title>
        <authorList>
            <person name="Parey E."/>
            <person name="Louis A."/>
            <person name="Montfort J."/>
            <person name="Bouchez O."/>
            <person name="Roques C."/>
            <person name="Iampietro C."/>
            <person name="Lluch J."/>
            <person name="Castinel A."/>
            <person name="Donnadieu C."/>
            <person name="Desvignes T."/>
            <person name="Floi Bucao C."/>
            <person name="Jouanno E."/>
            <person name="Wen M."/>
            <person name="Mejri S."/>
            <person name="Dirks R."/>
            <person name="Jansen H."/>
            <person name="Henkel C."/>
            <person name="Chen W.J."/>
            <person name="Zahm M."/>
            <person name="Cabau C."/>
            <person name="Klopp C."/>
            <person name="Thompson A.W."/>
            <person name="Robinson-Rechavi M."/>
            <person name="Braasch I."/>
            <person name="Lecointre G."/>
            <person name="Bobe J."/>
            <person name="Postlethwait J.H."/>
            <person name="Berthelot C."/>
            <person name="Roest Crollius H."/>
            <person name="Guiguen Y."/>
        </authorList>
    </citation>
    <scope>NUCLEOTIDE SEQUENCE</scope>
    <source>
        <strain evidence="3">Concon-B</strain>
    </source>
</reference>